<organism evidence="2 3">
    <name type="scientific">Potamilus streckersoni</name>
    <dbReference type="NCBI Taxonomy" id="2493646"/>
    <lineage>
        <taxon>Eukaryota</taxon>
        <taxon>Metazoa</taxon>
        <taxon>Spiralia</taxon>
        <taxon>Lophotrochozoa</taxon>
        <taxon>Mollusca</taxon>
        <taxon>Bivalvia</taxon>
        <taxon>Autobranchia</taxon>
        <taxon>Heteroconchia</taxon>
        <taxon>Palaeoheterodonta</taxon>
        <taxon>Unionida</taxon>
        <taxon>Unionoidea</taxon>
        <taxon>Unionidae</taxon>
        <taxon>Ambleminae</taxon>
        <taxon>Lampsilini</taxon>
        <taxon>Potamilus</taxon>
    </lineage>
</organism>
<reference evidence="2" key="3">
    <citation type="submission" date="2023-05" db="EMBL/GenBank/DDBJ databases">
        <authorList>
            <person name="Smith C.H."/>
        </authorList>
    </citation>
    <scope>NUCLEOTIDE SEQUENCE</scope>
    <source>
        <strain evidence="2">CHS0354</strain>
        <tissue evidence="2">Mantle</tissue>
    </source>
</reference>
<accession>A0AAE0WAG2</accession>
<dbReference type="EMBL" id="JAEAOA010002216">
    <property type="protein sequence ID" value="KAK3606210.1"/>
    <property type="molecule type" value="Genomic_DNA"/>
</dbReference>
<evidence type="ECO:0000256" key="1">
    <source>
        <dbReference type="SAM" id="SignalP"/>
    </source>
</evidence>
<feature type="signal peptide" evidence="1">
    <location>
        <begin position="1"/>
        <end position="21"/>
    </location>
</feature>
<dbReference type="Proteomes" id="UP001195483">
    <property type="component" value="Unassembled WGS sequence"/>
</dbReference>
<feature type="chain" id="PRO_5041903811" evidence="1">
    <location>
        <begin position="22"/>
        <end position="76"/>
    </location>
</feature>
<feature type="non-terminal residue" evidence="2">
    <location>
        <position position="76"/>
    </location>
</feature>
<reference evidence="2" key="2">
    <citation type="journal article" date="2021" name="Genome Biol. Evol.">
        <title>Developing a high-quality reference genome for a parasitic bivalve with doubly uniparental inheritance (Bivalvia: Unionida).</title>
        <authorList>
            <person name="Smith C.H."/>
        </authorList>
    </citation>
    <scope>NUCLEOTIDE SEQUENCE</scope>
    <source>
        <strain evidence="2">CHS0354</strain>
        <tissue evidence="2">Mantle</tissue>
    </source>
</reference>
<protein>
    <submittedName>
        <fullName evidence="2">Uncharacterized protein</fullName>
    </submittedName>
</protein>
<evidence type="ECO:0000313" key="2">
    <source>
        <dbReference type="EMBL" id="KAK3606210.1"/>
    </source>
</evidence>
<proteinExistence type="predicted"/>
<name>A0AAE0WAG2_9BIVA</name>
<dbReference type="AlphaFoldDB" id="A0AAE0WAG2"/>
<comment type="caution">
    <text evidence="2">The sequence shown here is derived from an EMBL/GenBank/DDBJ whole genome shotgun (WGS) entry which is preliminary data.</text>
</comment>
<reference evidence="2" key="1">
    <citation type="journal article" date="2021" name="Genome Biol. Evol.">
        <title>A High-Quality Reference Genome for a Parasitic Bivalve with Doubly Uniparental Inheritance (Bivalvia: Unionida).</title>
        <authorList>
            <person name="Smith C.H."/>
        </authorList>
    </citation>
    <scope>NUCLEOTIDE SEQUENCE</scope>
    <source>
        <strain evidence="2">CHS0354</strain>
    </source>
</reference>
<sequence length="76" mass="8392">MVLCNGHIFSFIPQLLSTVQSFVLLSAAQKRPYDIRGPRQKRGATPAITIAFAELISFSSVGPFKAHRTIPMYGKL</sequence>
<evidence type="ECO:0000313" key="3">
    <source>
        <dbReference type="Proteomes" id="UP001195483"/>
    </source>
</evidence>
<gene>
    <name evidence="2" type="ORF">CHS0354_037878</name>
</gene>
<keyword evidence="1" id="KW-0732">Signal</keyword>
<keyword evidence="3" id="KW-1185">Reference proteome</keyword>